<protein>
    <submittedName>
        <fullName evidence="1">Uncharacterized protein</fullName>
    </submittedName>
</protein>
<dbReference type="AlphaFoldDB" id="A0A0A1VXQ5"/>
<evidence type="ECO:0000313" key="2">
    <source>
        <dbReference type="Proteomes" id="UP000030321"/>
    </source>
</evidence>
<evidence type="ECO:0000313" key="1">
    <source>
        <dbReference type="EMBL" id="GAL94592.1"/>
    </source>
</evidence>
<accession>A0A0A1VXQ5</accession>
<name>A0A0A1VXQ5_MICAE</name>
<gene>
    <name evidence="1" type="ORF">N44_03172</name>
</gene>
<reference evidence="2" key="1">
    <citation type="journal article" date="2015" name="Genome">
        <title>Whole Genome Sequence of the Non-Microcystin-Producing Microcystis aeruginosa Strain NIES-44.</title>
        <authorList>
            <person name="Okano K."/>
            <person name="Miyata N."/>
            <person name="Ozaki Y."/>
        </authorList>
    </citation>
    <scope>NUCLEOTIDE SEQUENCE [LARGE SCALE GENOMIC DNA]</scope>
    <source>
        <strain evidence="2">NIES-44</strain>
    </source>
</reference>
<sequence>MQILFFPNVFPHTFPSISPLTPKFSTVYPDFSTGNSDRIGTCFEKKLILIVKIPIDRY</sequence>
<comment type="caution">
    <text evidence="1">The sequence shown here is derived from an EMBL/GenBank/DDBJ whole genome shotgun (WGS) entry which is preliminary data.</text>
</comment>
<dbReference type="Proteomes" id="UP000030321">
    <property type="component" value="Unassembled WGS sequence"/>
</dbReference>
<dbReference type="EMBL" id="BBPA01000059">
    <property type="protein sequence ID" value="GAL94592.1"/>
    <property type="molecule type" value="Genomic_DNA"/>
</dbReference>
<proteinExistence type="predicted"/>
<organism evidence="1 2">
    <name type="scientific">Microcystis aeruginosa NIES-44</name>
    <dbReference type="NCBI Taxonomy" id="449439"/>
    <lineage>
        <taxon>Bacteria</taxon>
        <taxon>Bacillati</taxon>
        <taxon>Cyanobacteriota</taxon>
        <taxon>Cyanophyceae</taxon>
        <taxon>Oscillatoriophycideae</taxon>
        <taxon>Chroococcales</taxon>
        <taxon>Microcystaceae</taxon>
        <taxon>Microcystis</taxon>
    </lineage>
</organism>